<proteinExistence type="predicted"/>
<evidence type="ECO:0000313" key="3">
    <source>
        <dbReference type="Proteomes" id="UP000700596"/>
    </source>
</evidence>
<dbReference type="AlphaFoldDB" id="A0A9P9DDL6"/>
<dbReference type="EMBL" id="JAGMWT010000014">
    <property type="protein sequence ID" value="KAH7117067.1"/>
    <property type="molecule type" value="Genomic_DNA"/>
</dbReference>
<protein>
    <submittedName>
        <fullName evidence="2">Uncharacterized protein</fullName>
    </submittedName>
</protein>
<feature type="compositionally biased region" description="Polar residues" evidence="1">
    <location>
        <begin position="17"/>
        <end position="28"/>
    </location>
</feature>
<feature type="region of interest" description="Disordered" evidence="1">
    <location>
        <begin position="1"/>
        <end position="79"/>
    </location>
</feature>
<dbReference type="Proteomes" id="UP000700596">
    <property type="component" value="Unassembled WGS sequence"/>
</dbReference>
<feature type="compositionally biased region" description="Basic and acidic residues" evidence="1">
    <location>
        <begin position="39"/>
        <end position="52"/>
    </location>
</feature>
<feature type="compositionally biased region" description="Basic residues" evidence="1">
    <location>
        <begin position="61"/>
        <end position="70"/>
    </location>
</feature>
<keyword evidence="3" id="KW-1185">Reference proteome</keyword>
<sequence length="289" mass="32784">MENVPVEELRNRWPLSATPSPNLPTTPVQKPARRAPPPHLHEPNAHTVDPVHRPYTPTKTLIHKNGHPHTHPAPPQYPYTPDSARTTLSRTHTFPTAAPLPPMPWYAANNEANPVQQALLSCLSNLEHLISTSQPTDTQMDYIIAQIEAISSYLSAPDAQSRQTDDVLFEELENVLLDNDDVPSKNGIAELYVLEVGSYIDAVKKNVEDLKTRLEETKQLNEIQLEIISDLRMERRAMERKRVLEENAKKIYKTPSGRRIVTQIPPQRNSFWNALGEALDDFGKAFFEW</sequence>
<evidence type="ECO:0000256" key="1">
    <source>
        <dbReference type="SAM" id="MobiDB-lite"/>
    </source>
</evidence>
<name>A0A9P9DDL6_9PLEO</name>
<reference evidence="2" key="1">
    <citation type="journal article" date="2021" name="Nat. Commun.">
        <title>Genetic determinants of endophytism in the Arabidopsis root mycobiome.</title>
        <authorList>
            <person name="Mesny F."/>
            <person name="Miyauchi S."/>
            <person name="Thiergart T."/>
            <person name="Pickel B."/>
            <person name="Atanasova L."/>
            <person name="Karlsson M."/>
            <person name="Huettel B."/>
            <person name="Barry K.W."/>
            <person name="Haridas S."/>
            <person name="Chen C."/>
            <person name="Bauer D."/>
            <person name="Andreopoulos W."/>
            <person name="Pangilinan J."/>
            <person name="LaButti K."/>
            <person name="Riley R."/>
            <person name="Lipzen A."/>
            <person name="Clum A."/>
            <person name="Drula E."/>
            <person name="Henrissat B."/>
            <person name="Kohler A."/>
            <person name="Grigoriev I.V."/>
            <person name="Martin F.M."/>
            <person name="Hacquard S."/>
        </authorList>
    </citation>
    <scope>NUCLEOTIDE SEQUENCE</scope>
    <source>
        <strain evidence="2">MPI-CAGE-CH-0243</strain>
    </source>
</reference>
<dbReference type="OrthoDB" id="3799016at2759"/>
<accession>A0A9P9DDL6</accession>
<evidence type="ECO:0000313" key="2">
    <source>
        <dbReference type="EMBL" id="KAH7117067.1"/>
    </source>
</evidence>
<comment type="caution">
    <text evidence="2">The sequence shown here is derived from an EMBL/GenBank/DDBJ whole genome shotgun (WGS) entry which is preliminary data.</text>
</comment>
<organism evidence="2 3">
    <name type="scientific">Dendryphion nanum</name>
    <dbReference type="NCBI Taxonomy" id="256645"/>
    <lineage>
        <taxon>Eukaryota</taxon>
        <taxon>Fungi</taxon>
        <taxon>Dikarya</taxon>
        <taxon>Ascomycota</taxon>
        <taxon>Pezizomycotina</taxon>
        <taxon>Dothideomycetes</taxon>
        <taxon>Pleosporomycetidae</taxon>
        <taxon>Pleosporales</taxon>
        <taxon>Torulaceae</taxon>
        <taxon>Dendryphion</taxon>
    </lineage>
</organism>
<gene>
    <name evidence="2" type="ORF">B0J11DRAFT_442997</name>
</gene>